<dbReference type="PANTHER" id="PTHR13789">
    <property type="entry name" value="MONOOXYGENASE"/>
    <property type="match status" value="1"/>
</dbReference>
<evidence type="ECO:0000256" key="2">
    <source>
        <dbReference type="ARBA" id="ARBA00023002"/>
    </source>
</evidence>
<dbReference type="STRING" id="329884.A0A4U0WLK8"/>
<dbReference type="Gene3D" id="3.50.50.60">
    <property type="entry name" value="FAD/NAD(P)-binding domain"/>
    <property type="match status" value="1"/>
</dbReference>
<comment type="similarity">
    <text evidence="1">Belongs to the paxM FAD-dependent monooxygenase family.</text>
</comment>
<dbReference type="AlphaFoldDB" id="A0A4U0WLK8"/>
<dbReference type="Proteomes" id="UP000309340">
    <property type="component" value="Unassembled WGS sequence"/>
</dbReference>
<keyword evidence="3" id="KW-0503">Monooxygenase</keyword>
<organism evidence="5 6">
    <name type="scientific">Friedmanniomyces simplex</name>
    <dbReference type="NCBI Taxonomy" id="329884"/>
    <lineage>
        <taxon>Eukaryota</taxon>
        <taxon>Fungi</taxon>
        <taxon>Dikarya</taxon>
        <taxon>Ascomycota</taxon>
        <taxon>Pezizomycotina</taxon>
        <taxon>Dothideomycetes</taxon>
        <taxon>Dothideomycetidae</taxon>
        <taxon>Mycosphaerellales</taxon>
        <taxon>Teratosphaeriaceae</taxon>
        <taxon>Friedmanniomyces</taxon>
    </lineage>
</organism>
<feature type="region of interest" description="Disordered" evidence="4">
    <location>
        <begin position="99"/>
        <end position="122"/>
    </location>
</feature>
<keyword evidence="2" id="KW-0560">Oxidoreductase</keyword>
<protein>
    <submittedName>
        <fullName evidence="5">Uncharacterized protein</fullName>
    </submittedName>
</protein>
<dbReference type="SUPFAM" id="SSF51905">
    <property type="entry name" value="FAD/NAD(P)-binding domain"/>
    <property type="match status" value="1"/>
</dbReference>
<evidence type="ECO:0000256" key="4">
    <source>
        <dbReference type="SAM" id="MobiDB-lite"/>
    </source>
</evidence>
<feature type="region of interest" description="Disordered" evidence="4">
    <location>
        <begin position="35"/>
        <end position="64"/>
    </location>
</feature>
<dbReference type="EMBL" id="NAJQ01000954">
    <property type="protein sequence ID" value="TKA63363.1"/>
    <property type="molecule type" value="Genomic_DNA"/>
</dbReference>
<evidence type="ECO:0000256" key="1">
    <source>
        <dbReference type="ARBA" id="ARBA00007992"/>
    </source>
</evidence>
<reference evidence="5 6" key="1">
    <citation type="submission" date="2017-03" db="EMBL/GenBank/DDBJ databases">
        <title>Genomes of endolithic fungi from Antarctica.</title>
        <authorList>
            <person name="Coleine C."/>
            <person name="Masonjones S."/>
            <person name="Stajich J.E."/>
        </authorList>
    </citation>
    <scope>NUCLEOTIDE SEQUENCE [LARGE SCALE GENOMIC DNA]</scope>
    <source>
        <strain evidence="5 6">CCFEE 5184</strain>
    </source>
</reference>
<dbReference type="GO" id="GO:0004497">
    <property type="term" value="F:monooxygenase activity"/>
    <property type="evidence" value="ECO:0007669"/>
    <property type="project" value="UniProtKB-KW"/>
</dbReference>
<proteinExistence type="inferred from homology"/>
<evidence type="ECO:0000313" key="5">
    <source>
        <dbReference type="EMBL" id="TKA63363.1"/>
    </source>
</evidence>
<evidence type="ECO:0000313" key="6">
    <source>
        <dbReference type="Proteomes" id="UP000309340"/>
    </source>
</evidence>
<feature type="compositionally biased region" description="Basic residues" evidence="4">
    <location>
        <begin position="113"/>
        <end position="122"/>
    </location>
</feature>
<accession>A0A4U0WLK8</accession>
<dbReference type="PANTHER" id="PTHR13789:SF309">
    <property type="entry name" value="PUTATIVE (AFU_ORTHOLOGUE AFUA_6G14510)-RELATED"/>
    <property type="match status" value="1"/>
</dbReference>
<feature type="compositionally biased region" description="Acidic residues" evidence="4">
    <location>
        <begin position="43"/>
        <end position="55"/>
    </location>
</feature>
<keyword evidence="6" id="KW-1185">Reference proteome</keyword>
<sequence>MRIAIIGTGISGLSLYLWLAKLHLTETHGITVYERRPQHISQDGEDDDDDDDDGSADPLGLTPNGLRVLRSLDEQSLFAEVMRTSNRVRSCRIPSARGWRPEDVGTTGGALGGRRRRNRRKPRSTRFWTTFATPPLPTWERQGCPGAGNAETLARLLAHHLARDTKSGHLLAWKQYSDLRMPRLARVHKKAQGLGGMKQDMGVLQETMMYLIVWAMAYFGWGKSYDEYLFGYSV</sequence>
<dbReference type="OrthoDB" id="16820at2759"/>
<gene>
    <name evidence="5" type="ORF">B0A55_12018</name>
</gene>
<dbReference type="InterPro" id="IPR050493">
    <property type="entry name" value="FAD-dep_Monooxygenase_BioMet"/>
</dbReference>
<evidence type="ECO:0000256" key="3">
    <source>
        <dbReference type="ARBA" id="ARBA00023033"/>
    </source>
</evidence>
<comment type="caution">
    <text evidence="5">The sequence shown here is derived from an EMBL/GenBank/DDBJ whole genome shotgun (WGS) entry which is preliminary data.</text>
</comment>
<dbReference type="InterPro" id="IPR036188">
    <property type="entry name" value="FAD/NAD-bd_sf"/>
</dbReference>
<name>A0A4U0WLK8_9PEZI</name>